<dbReference type="Proteomes" id="UP000308730">
    <property type="component" value="Unassembled WGS sequence"/>
</dbReference>
<evidence type="ECO:0000313" key="3">
    <source>
        <dbReference type="Proteomes" id="UP000308730"/>
    </source>
</evidence>
<protein>
    <submittedName>
        <fullName evidence="2">Uncharacterized protein</fullName>
    </submittedName>
</protein>
<dbReference type="OrthoDB" id="340681at2759"/>
<feature type="region of interest" description="Disordered" evidence="1">
    <location>
        <begin position="1"/>
        <end position="53"/>
    </location>
</feature>
<gene>
    <name evidence="2" type="ORF">EUX98_g7592</name>
</gene>
<sequence>MDVLSRKVKRSRGNAGSDDDSDDGPPPDPDEPAPVAAPKKEKKKAGESKEVQVSVRKVNEEKGMSFSSGLTAVRREMLLAIRAEEDEKWEDYEYCDGEAVESNDAFESILSRNEEILDCKTDITKMLKDIAGLL</sequence>
<name>A0A4S4ML58_9APHY</name>
<evidence type="ECO:0000256" key="1">
    <source>
        <dbReference type="SAM" id="MobiDB-lite"/>
    </source>
</evidence>
<organism evidence="2 3">
    <name type="scientific">Antrodiella citrinella</name>
    <dbReference type="NCBI Taxonomy" id="2447956"/>
    <lineage>
        <taxon>Eukaryota</taxon>
        <taxon>Fungi</taxon>
        <taxon>Dikarya</taxon>
        <taxon>Basidiomycota</taxon>
        <taxon>Agaricomycotina</taxon>
        <taxon>Agaricomycetes</taxon>
        <taxon>Polyporales</taxon>
        <taxon>Steccherinaceae</taxon>
        <taxon>Antrodiella</taxon>
    </lineage>
</organism>
<accession>A0A4S4ML58</accession>
<feature type="compositionally biased region" description="Acidic residues" evidence="1">
    <location>
        <begin position="17"/>
        <end position="31"/>
    </location>
</feature>
<keyword evidence="3" id="KW-1185">Reference proteome</keyword>
<comment type="caution">
    <text evidence="2">The sequence shown here is derived from an EMBL/GenBank/DDBJ whole genome shotgun (WGS) entry which is preliminary data.</text>
</comment>
<feature type="compositionally biased region" description="Basic residues" evidence="1">
    <location>
        <begin position="1"/>
        <end position="12"/>
    </location>
</feature>
<dbReference type="EMBL" id="SGPM01000330">
    <property type="protein sequence ID" value="THH26594.1"/>
    <property type="molecule type" value="Genomic_DNA"/>
</dbReference>
<reference evidence="2 3" key="1">
    <citation type="submission" date="2019-02" db="EMBL/GenBank/DDBJ databases">
        <title>Genome sequencing of the rare red list fungi Antrodiella citrinella (Flaviporus citrinellus).</title>
        <authorList>
            <person name="Buettner E."/>
            <person name="Kellner H."/>
        </authorList>
    </citation>
    <scope>NUCLEOTIDE SEQUENCE [LARGE SCALE GENOMIC DNA]</scope>
    <source>
        <strain evidence="2 3">DSM 108506</strain>
    </source>
</reference>
<dbReference type="AlphaFoldDB" id="A0A4S4ML58"/>
<proteinExistence type="predicted"/>
<evidence type="ECO:0000313" key="2">
    <source>
        <dbReference type="EMBL" id="THH26594.1"/>
    </source>
</evidence>